<sequence length="120" mass="14218">DYMTLDRHFFSLTQILANDDWFQDLPEEYQAIVLEGGRRMSEAARRQTRIVREEGQNYLEEQGMEIYDPTPEEIDKFREATQEPVTDYVKDAVDDESWVDRIFEEADQALEELGYEEIGE</sequence>
<reference evidence="2 3" key="1">
    <citation type="submission" date="2016-10" db="EMBL/GenBank/DDBJ databases">
        <authorList>
            <person name="de Groot N.N."/>
        </authorList>
    </citation>
    <scope>NUCLEOTIDE SEQUENCE [LARGE SCALE GENOMIC DNA]</scope>
    <source>
        <strain evidence="2 3">SLAS-1</strain>
    </source>
</reference>
<feature type="non-terminal residue" evidence="2">
    <location>
        <position position="1"/>
    </location>
</feature>
<dbReference type="AlphaFoldDB" id="A0A1G9HEY8"/>
<proteinExistence type="predicted"/>
<dbReference type="RefSeq" id="WP_200769657.1">
    <property type="nucleotide sequence ID" value="NZ_FNGO01000001.1"/>
</dbReference>
<evidence type="ECO:0000313" key="2">
    <source>
        <dbReference type="EMBL" id="SDL11581.1"/>
    </source>
</evidence>
<dbReference type="InterPro" id="IPR038404">
    <property type="entry name" value="TRAP_DctP_sf"/>
</dbReference>
<accession>A0A1G9HEY8</accession>
<gene>
    <name evidence="2" type="ORF">SAMN04488692_101199</name>
</gene>
<dbReference type="Gene3D" id="3.40.190.170">
    <property type="entry name" value="Bacterial extracellular solute-binding protein, family 7"/>
    <property type="match status" value="1"/>
</dbReference>
<dbReference type="GO" id="GO:0055085">
    <property type="term" value="P:transmembrane transport"/>
    <property type="evidence" value="ECO:0007669"/>
    <property type="project" value="InterPro"/>
</dbReference>
<keyword evidence="3" id="KW-1185">Reference proteome</keyword>
<evidence type="ECO:0000256" key="1">
    <source>
        <dbReference type="ARBA" id="ARBA00022729"/>
    </source>
</evidence>
<evidence type="ECO:0000313" key="3">
    <source>
        <dbReference type="Proteomes" id="UP000199476"/>
    </source>
</evidence>
<dbReference type="STRING" id="321763.SAMN04488692_101199"/>
<keyword evidence="1" id="KW-0732">Signal</keyword>
<dbReference type="EMBL" id="FNGO01000001">
    <property type="protein sequence ID" value="SDL11581.1"/>
    <property type="molecule type" value="Genomic_DNA"/>
</dbReference>
<dbReference type="Pfam" id="PF03480">
    <property type="entry name" value="DctP"/>
    <property type="match status" value="1"/>
</dbReference>
<name>A0A1G9HEY8_9FIRM</name>
<organism evidence="2 3">
    <name type="scientific">Halarsenatibacter silvermanii</name>
    <dbReference type="NCBI Taxonomy" id="321763"/>
    <lineage>
        <taxon>Bacteria</taxon>
        <taxon>Bacillati</taxon>
        <taxon>Bacillota</taxon>
        <taxon>Clostridia</taxon>
        <taxon>Halanaerobiales</taxon>
        <taxon>Halarsenatibacteraceae</taxon>
        <taxon>Halarsenatibacter</taxon>
    </lineage>
</organism>
<dbReference type="InterPro" id="IPR018389">
    <property type="entry name" value="DctP_fam"/>
</dbReference>
<protein>
    <submittedName>
        <fullName evidence="2">Extracellular solute-binding protein, family 7</fullName>
    </submittedName>
</protein>
<dbReference type="Proteomes" id="UP000199476">
    <property type="component" value="Unassembled WGS sequence"/>
</dbReference>